<evidence type="ECO:0000313" key="1">
    <source>
        <dbReference type="EMBL" id="KAF6401474.1"/>
    </source>
</evidence>
<proteinExistence type="predicted"/>
<comment type="caution">
    <text evidence="1">The sequence shown here is derived from an EMBL/GenBank/DDBJ whole genome shotgun (WGS) entry which is preliminary data.</text>
</comment>
<dbReference type="AlphaFoldDB" id="A0A7J8BRV7"/>
<sequence length="123" mass="13381">MTDVRKRANGLLGTSPGSIWAFPAVATSPSVAPHAAWGLHPQPRPQASSLRICVSPRMCGDNRKCHKRTNVTWSLRFVCGRSCSLSDPQSLLSPQSICFFLTFPKFSKPVLKSTTLSPQPSSL</sequence>
<keyword evidence="2" id="KW-1185">Reference proteome</keyword>
<gene>
    <name evidence="1" type="ORF">HJG63_009574</name>
</gene>
<reference evidence="1 2" key="1">
    <citation type="journal article" date="2020" name="Nature">
        <title>Six reference-quality genomes reveal evolution of bat adaptations.</title>
        <authorList>
            <person name="Jebb D."/>
            <person name="Huang Z."/>
            <person name="Pippel M."/>
            <person name="Hughes G.M."/>
            <person name="Lavrichenko K."/>
            <person name="Devanna P."/>
            <person name="Winkler S."/>
            <person name="Jermiin L.S."/>
            <person name="Skirmuntt E.C."/>
            <person name="Katzourakis A."/>
            <person name="Burkitt-Gray L."/>
            <person name="Ray D.A."/>
            <person name="Sullivan K.A.M."/>
            <person name="Roscito J.G."/>
            <person name="Kirilenko B.M."/>
            <person name="Davalos L.M."/>
            <person name="Corthals A.P."/>
            <person name="Power M.L."/>
            <person name="Jones G."/>
            <person name="Ransome R.D."/>
            <person name="Dechmann D.K.N."/>
            <person name="Locatelli A.G."/>
            <person name="Puechmaille S.J."/>
            <person name="Fedrigo O."/>
            <person name="Jarvis E.D."/>
            <person name="Hiller M."/>
            <person name="Vernes S.C."/>
            <person name="Myers E.W."/>
            <person name="Teeling E.C."/>
        </authorList>
    </citation>
    <scope>NUCLEOTIDE SEQUENCE [LARGE SCALE GENOMIC DNA]</scope>
    <source>
        <strain evidence="1">MRouAeg1</strain>
        <tissue evidence="1">Muscle</tissue>
    </source>
</reference>
<organism evidence="1 2">
    <name type="scientific">Rousettus aegyptiacus</name>
    <name type="common">Egyptian fruit bat</name>
    <name type="synonym">Pteropus aegyptiacus</name>
    <dbReference type="NCBI Taxonomy" id="9407"/>
    <lineage>
        <taxon>Eukaryota</taxon>
        <taxon>Metazoa</taxon>
        <taxon>Chordata</taxon>
        <taxon>Craniata</taxon>
        <taxon>Vertebrata</taxon>
        <taxon>Euteleostomi</taxon>
        <taxon>Mammalia</taxon>
        <taxon>Eutheria</taxon>
        <taxon>Laurasiatheria</taxon>
        <taxon>Chiroptera</taxon>
        <taxon>Yinpterochiroptera</taxon>
        <taxon>Pteropodoidea</taxon>
        <taxon>Pteropodidae</taxon>
        <taxon>Rousettinae</taxon>
        <taxon>Rousettus</taxon>
    </lineage>
</organism>
<accession>A0A7J8BRV7</accession>
<protein>
    <submittedName>
        <fullName evidence="1">Uncharacterized protein</fullName>
    </submittedName>
</protein>
<dbReference type="EMBL" id="JACASE010000016">
    <property type="protein sequence ID" value="KAF6401474.1"/>
    <property type="molecule type" value="Genomic_DNA"/>
</dbReference>
<name>A0A7J8BRV7_ROUAE</name>
<dbReference type="Proteomes" id="UP000593571">
    <property type="component" value="Unassembled WGS sequence"/>
</dbReference>
<evidence type="ECO:0000313" key="2">
    <source>
        <dbReference type="Proteomes" id="UP000593571"/>
    </source>
</evidence>